<keyword evidence="2" id="KW-1133">Transmembrane helix</keyword>
<keyword evidence="2" id="KW-0812">Transmembrane</keyword>
<feature type="compositionally biased region" description="Polar residues" evidence="1">
    <location>
        <begin position="292"/>
        <end position="316"/>
    </location>
</feature>
<feature type="chain" id="PRO_5041735418" description="Ig-like domain-containing protein" evidence="3">
    <location>
        <begin position="22"/>
        <end position="696"/>
    </location>
</feature>
<organism evidence="5 6">
    <name type="scientific">Channa striata</name>
    <name type="common">Snakehead murrel</name>
    <name type="synonym">Ophicephalus striatus</name>
    <dbReference type="NCBI Taxonomy" id="64152"/>
    <lineage>
        <taxon>Eukaryota</taxon>
        <taxon>Metazoa</taxon>
        <taxon>Chordata</taxon>
        <taxon>Craniata</taxon>
        <taxon>Vertebrata</taxon>
        <taxon>Euteleostomi</taxon>
        <taxon>Actinopterygii</taxon>
        <taxon>Neopterygii</taxon>
        <taxon>Teleostei</taxon>
        <taxon>Neoteleostei</taxon>
        <taxon>Acanthomorphata</taxon>
        <taxon>Anabantaria</taxon>
        <taxon>Anabantiformes</taxon>
        <taxon>Channoidei</taxon>
        <taxon>Channidae</taxon>
        <taxon>Channa</taxon>
    </lineage>
</organism>
<feature type="compositionally biased region" description="Polar residues" evidence="1">
    <location>
        <begin position="211"/>
        <end position="223"/>
    </location>
</feature>
<dbReference type="PANTHER" id="PTHR15317">
    <property type="entry name" value="T-CELL SURFACE PROTEIN TACTILE"/>
    <property type="match status" value="1"/>
</dbReference>
<feature type="region of interest" description="Disordered" evidence="1">
    <location>
        <begin position="631"/>
        <end position="696"/>
    </location>
</feature>
<dbReference type="GO" id="GO:0007160">
    <property type="term" value="P:cell-matrix adhesion"/>
    <property type="evidence" value="ECO:0007669"/>
    <property type="project" value="TreeGrafter"/>
</dbReference>
<dbReference type="PANTHER" id="PTHR15317:SF1">
    <property type="entry name" value="T-CELL SURFACE PROTEIN TACTILE"/>
    <property type="match status" value="1"/>
</dbReference>
<dbReference type="InterPro" id="IPR013106">
    <property type="entry name" value="Ig_V-set"/>
</dbReference>
<dbReference type="Gene3D" id="2.60.40.10">
    <property type="entry name" value="Immunoglobulins"/>
    <property type="match status" value="2"/>
</dbReference>
<dbReference type="AlphaFoldDB" id="A0AA88M316"/>
<dbReference type="PROSITE" id="PS50835">
    <property type="entry name" value="IG_LIKE"/>
    <property type="match status" value="1"/>
</dbReference>
<feature type="compositionally biased region" description="Polar residues" evidence="1">
    <location>
        <begin position="231"/>
        <end position="240"/>
    </location>
</feature>
<evidence type="ECO:0000313" key="6">
    <source>
        <dbReference type="Proteomes" id="UP001187415"/>
    </source>
</evidence>
<dbReference type="SMART" id="SM00409">
    <property type="entry name" value="IG"/>
    <property type="match status" value="2"/>
</dbReference>
<keyword evidence="2" id="KW-0472">Membrane</keyword>
<feature type="transmembrane region" description="Helical" evidence="2">
    <location>
        <begin position="376"/>
        <end position="395"/>
    </location>
</feature>
<dbReference type="InterPro" id="IPR007110">
    <property type="entry name" value="Ig-like_dom"/>
</dbReference>
<feature type="compositionally biased region" description="Polar residues" evidence="1">
    <location>
        <begin position="570"/>
        <end position="591"/>
    </location>
</feature>
<feature type="region of interest" description="Disordered" evidence="1">
    <location>
        <begin position="292"/>
        <end position="334"/>
    </location>
</feature>
<feature type="signal peptide" evidence="3">
    <location>
        <begin position="1"/>
        <end position="21"/>
    </location>
</feature>
<dbReference type="EMBL" id="JAUPFM010000015">
    <property type="protein sequence ID" value="KAK2828362.1"/>
    <property type="molecule type" value="Genomic_DNA"/>
</dbReference>
<feature type="region of interest" description="Disordered" evidence="1">
    <location>
        <begin position="562"/>
        <end position="591"/>
    </location>
</feature>
<comment type="caution">
    <text evidence="5">The sequence shown here is derived from an EMBL/GenBank/DDBJ whole genome shotgun (WGS) entry which is preliminary data.</text>
</comment>
<dbReference type="Pfam" id="PF13895">
    <property type="entry name" value="Ig_2"/>
    <property type="match status" value="1"/>
</dbReference>
<evidence type="ECO:0000256" key="2">
    <source>
        <dbReference type="SAM" id="Phobius"/>
    </source>
</evidence>
<dbReference type="InterPro" id="IPR036179">
    <property type="entry name" value="Ig-like_dom_sf"/>
</dbReference>
<feature type="region of interest" description="Disordered" evidence="1">
    <location>
        <begin position="211"/>
        <end position="257"/>
    </location>
</feature>
<dbReference type="Proteomes" id="UP001187415">
    <property type="component" value="Unassembled WGS sequence"/>
</dbReference>
<proteinExistence type="predicted"/>
<dbReference type="InterPro" id="IPR003599">
    <property type="entry name" value="Ig_sub"/>
</dbReference>
<protein>
    <recommendedName>
        <fullName evidence="4">Ig-like domain-containing protein</fullName>
    </recommendedName>
</protein>
<feature type="domain" description="Ig-like" evidence="4">
    <location>
        <begin position="38"/>
        <end position="121"/>
    </location>
</feature>
<name>A0AA88M316_CHASR</name>
<keyword evidence="6" id="KW-1185">Reference proteome</keyword>
<keyword evidence="3" id="KW-0732">Signal</keyword>
<sequence length="696" mass="77253">MAGSALGMTFSLLLLAAITQGHKDDEESHNKSMEAVVGQSVTLPCSLKNKSDVKFVSVEWRRKTGKDLDTKLAVYSPIETDDADKGFNLYIPLVKKYDSGLYICDITTFPLGSLRSETELKVKDVDNIVCDVEGTVEVHYGENVIIRCQFLPNIHYEWTKDNVLVSKKENLELLQVTNVHAGVYTLSVNTGTKNLQKEFNIIVRTVTTSPTDLTTASPQSNVTREGLIDSADSSSTTSEPTGPRANDTGVTRAANTSTDVTDVFSNSKNVTATTGDNRTTFINDTHINVTSSPDPYNLPNSTLSVDGPVFSTTQEMSSDDTSNESTPYTAGPDGGFSVTPDELNTVGNLTETFQNPLKKTEPNSGIQVEDNARSHLLAVIIIPVLVLIAVVGFLYRRHIVKQRMDLPPPFKPPPPPVKYVAVGQNEWNTMTTKDCQMEFVGMVLLSMALLISMCLNFVFCIKRRATLCRDKDDSCYSHNIEEGPSQDEGQNFHDLSQHENPVNPHNHHEQQENPIYGNITLDRRVSPEVCYEMMTKPQTRDRIKTSDRDLNYASLDLKVANKKRKKHRYQQGQAQGRNNCQDQLPAPSTTSAHDFLEVDGDVDAQLPPRDTSTMVSHSSIYLNSQQIAQEAEEVERGWDGMRSQERGGSGEWKEGQEGDEREGRQHDGSGPARAQLSDDVQDHFSSCFHHDSDQQD</sequence>
<dbReference type="SUPFAM" id="SSF48726">
    <property type="entry name" value="Immunoglobulin"/>
    <property type="match status" value="2"/>
</dbReference>
<feature type="compositionally biased region" description="Basic and acidic residues" evidence="1">
    <location>
        <begin position="634"/>
        <end position="645"/>
    </location>
</feature>
<dbReference type="InterPro" id="IPR013783">
    <property type="entry name" value="Ig-like_fold"/>
</dbReference>
<evidence type="ECO:0000256" key="1">
    <source>
        <dbReference type="SAM" id="MobiDB-lite"/>
    </source>
</evidence>
<dbReference type="InterPro" id="IPR042381">
    <property type="entry name" value="CD96"/>
</dbReference>
<feature type="region of interest" description="Disordered" evidence="1">
    <location>
        <begin position="479"/>
        <end position="498"/>
    </location>
</feature>
<gene>
    <name evidence="5" type="ORF">Q5P01_019396</name>
</gene>
<reference evidence="5" key="1">
    <citation type="submission" date="2023-07" db="EMBL/GenBank/DDBJ databases">
        <title>Chromosome-level Genome Assembly of Striped Snakehead (Channa striata).</title>
        <authorList>
            <person name="Liu H."/>
        </authorList>
    </citation>
    <scope>NUCLEOTIDE SEQUENCE</scope>
    <source>
        <strain evidence="5">Gz</strain>
        <tissue evidence="5">Muscle</tissue>
    </source>
</reference>
<feature type="compositionally biased region" description="Basic and acidic residues" evidence="1">
    <location>
        <begin position="651"/>
        <end position="667"/>
    </location>
</feature>
<evidence type="ECO:0000313" key="5">
    <source>
        <dbReference type="EMBL" id="KAK2828362.1"/>
    </source>
</evidence>
<evidence type="ECO:0000259" key="4">
    <source>
        <dbReference type="PROSITE" id="PS50835"/>
    </source>
</evidence>
<evidence type="ECO:0000256" key="3">
    <source>
        <dbReference type="SAM" id="SignalP"/>
    </source>
</evidence>
<accession>A0AA88M316</accession>
<dbReference type="GO" id="GO:0006954">
    <property type="term" value="P:inflammatory response"/>
    <property type="evidence" value="ECO:0007669"/>
    <property type="project" value="TreeGrafter"/>
</dbReference>
<dbReference type="Pfam" id="PF07686">
    <property type="entry name" value="V-set"/>
    <property type="match status" value="1"/>
</dbReference>
<feature type="transmembrane region" description="Helical" evidence="2">
    <location>
        <begin position="439"/>
        <end position="459"/>
    </location>
</feature>